<evidence type="ECO:0000313" key="2">
    <source>
        <dbReference type="Proteomes" id="UP000028705"/>
    </source>
</evidence>
<dbReference type="STRING" id="445961.IW15_09645"/>
<name>A0A086A8L3_9FLAO</name>
<protein>
    <recommendedName>
        <fullName evidence="3">Fibrinogen C-terminal domain-containing protein</fullName>
    </recommendedName>
</protein>
<proteinExistence type="predicted"/>
<accession>A0A086A8L3</accession>
<dbReference type="InterPro" id="IPR036056">
    <property type="entry name" value="Fibrinogen-like_C"/>
</dbReference>
<evidence type="ECO:0008006" key="3">
    <source>
        <dbReference type="Google" id="ProtNLM"/>
    </source>
</evidence>
<keyword evidence="2" id="KW-1185">Reference proteome</keyword>
<sequence length="705" mass="75485">MDIVSPPSTTIPAGVIAPRITGNDLKAADTNYGVDQNGTIIYVTEAVNNSSSKTVNVSKAGYYSYNADEQKWEPLGSASEPWFSKTTNSGAASNTENIYQQGQIGIGSSSIDNNAQLDIVSSTKGVLFPRLTTDQRDAIPASLANGLFIYNVSTNCFNYYDAKVTRWLSLCGDLGPATFTIFNCDVPSGPNTAYTFRQGTSLNGNPQATYNVVLNVSEPGNYTIKVSTTNGYSFYKTGVFNSTGQYTVALEGSGTPINHNEGAIPDDVVSLELNGIPVTPSCTLPPVNVLSSGATITSINCTSGITYGSGTYTTGQNSFSASTNYIDVALTISGSGNITLETDTQNGLKFSSGSVAVTSATTSIRMFAQGSIGSTPGVVNFTLQNVTPNCSGNISRTIISSKGSFADPANRCTEILSQNPTAPDGYYWVRDASSNKYKTYCDMSNGGWTLVKSLSEKQILVVERTQDESIGSQGARNVVTTQTGIFNEYAFSVPSAVVNNIGSSTGTTKNFRFTIKEKGHQNTGTVTSSIVESTTTAPINDSWTLNNYWNVTINDGNPATGNYNNDNNTSEGKLFGFPWGKPVASSNTYQFNGINFRLNPQGMYSQANFFTGFYGGRGYVSTNDVANNLTYTSSNGSSATFNKYDINDLFGIYMNSENQINHHIGTCANSTDDYGGASSCNNGWNNWRPHNFNNGEGRIVQYWVK</sequence>
<dbReference type="Proteomes" id="UP000028705">
    <property type="component" value="Unassembled WGS sequence"/>
</dbReference>
<dbReference type="OrthoDB" id="1215330at2"/>
<dbReference type="eggNOG" id="ENOG5030J56">
    <property type="taxonomic scope" value="Bacteria"/>
</dbReference>
<dbReference type="EMBL" id="JPRH01000003">
    <property type="protein sequence ID" value="KFF13027.1"/>
    <property type="molecule type" value="Genomic_DNA"/>
</dbReference>
<dbReference type="NCBIfam" id="NF040941">
    <property type="entry name" value="GGGWT_bact"/>
    <property type="match status" value="1"/>
</dbReference>
<gene>
    <name evidence="1" type="ORF">IW15_09645</name>
</gene>
<dbReference type="AlphaFoldDB" id="A0A086A8L3"/>
<reference evidence="1 2" key="1">
    <citation type="submission" date="2014-07" db="EMBL/GenBank/DDBJ databases">
        <title>Genome of Chryseobacterium soli DSM 19298.</title>
        <authorList>
            <person name="Stropko S.J."/>
            <person name="Pipes S.E."/>
            <person name="Newman J."/>
        </authorList>
    </citation>
    <scope>NUCLEOTIDE SEQUENCE [LARGE SCALE GENOMIC DNA]</scope>
    <source>
        <strain evidence="1 2">DSM 19298</strain>
    </source>
</reference>
<dbReference type="Gene3D" id="2.60.120.1000">
    <property type="match status" value="1"/>
</dbReference>
<organism evidence="1 2">
    <name type="scientific">Chryseobacterium soli</name>
    <dbReference type="NCBI Taxonomy" id="445961"/>
    <lineage>
        <taxon>Bacteria</taxon>
        <taxon>Pseudomonadati</taxon>
        <taxon>Bacteroidota</taxon>
        <taxon>Flavobacteriia</taxon>
        <taxon>Flavobacteriales</taxon>
        <taxon>Weeksellaceae</taxon>
        <taxon>Chryseobacterium group</taxon>
        <taxon>Chryseobacterium</taxon>
    </lineage>
</organism>
<comment type="caution">
    <text evidence="1">The sequence shown here is derived from an EMBL/GenBank/DDBJ whole genome shotgun (WGS) entry which is preliminary data.</text>
</comment>
<dbReference type="RefSeq" id="WP_034710774.1">
    <property type="nucleotide sequence ID" value="NZ_JPRH01000003.1"/>
</dbReference>
<evidence type="ECO:0000313" key="1">
    <source>
        <dbReference type="EMBL" id="KFF13027.1"/>
    </source>
</evidence>
<dbReference type="SUPFAM" id="SSF56496">
    <property type="entry name" value="Fibrinogen C-terminal domain-like"/>
    <property type="match status" value="1"/>
</dbReference>